<dbReference type="PANTHER" id="PTHR36112">
    <property type="entry name" value="RIBOSOMAL RNA SMALL SUBUNIT METHYLTRANSFERASE J"/>
    <property type="match status" value="1"/>
</dbReference>
<dbReference type="Pfam" id="PF04445">
    <property type="entry name" value="SAM_MT"/>
    <property type="match status" value="1"/>
</dbReference>
<dbReference type="SUPFAM" id="SSF53335">
    <property type="entry name" value="S-adenosyl-L-methionine-dependent methyltransferases"/>
    <property type="match status" value="1"/>
</dbReference>
<dbReference type="AlphaFoldDB" id="J5KAK6"/>
<evidence type="ECO:0000313" key="2">
    <source>
        <dbReference type="Proteomes" id="UP000010116"/>
    </source>
</evidence>
<accession>J5KAK6</accession>
<dbReference type="GO" id="GO:0008990">
    <property type="term" value="F:rRNA (guanine-N2-)-methyltransferase activity"/>
    <property type="evidence" value="ECO:0007669"/>
    <property type="project" value="InterPro"/>
</dbReference>
<dbReference type="PANTHER" id="PTHR36112:SF1">
    <property type="entry name" value="RIBOSOMAL RNA SMALL SUBUNIT METHYLTRANSFERASE J"/>
    <property type="match status" value="1"/>
</dbReference>
<dbReference type="Gene3D" id="3.40.50.150">
    <property type="entry name" value="Vaccinia Virus protein VP39"/>
    <property type="match status" value="1"/>
</dbReference>
<dbReference type="InterPro" id="IPR007536">
    <property type="entry name" value="16SrRNA_methylTrfase_J"/>
</dbReference>
<dbReference type="EMBL" id="JH611193">
    <property type="protein sequence ID" value="EJP72443.1"/>
    <property type="molecule type" value="Genomic_DNA"/>
</dbReference>
<reference evidence="1 2" key="1">
    <citation type="journal article" date="2012" name="ISME J.">
        <title>Genomic insights to SAR86, an abundant and uncultivated marine bacterial lineage.</title>
        <authorList>
            <person name="Dupont C.L."/>
            <person name="Rusch D.B."/>
            <person name="Yooseph S."/>
            <person name="Lombardo M.J."/>
            <person name="Richter R.A."/>
            <person name="Valas R."/>
            <person name="Novotny M."/>
            <person name="Yee-Greenbaum J."/>
            <person name="Selengut J.D."/>
            <person name="Haft D.H."/>
            <person name="Halpern A.L."/>
            <person name="Lasken R.S."/>
            <person name="Nealson K."/>
            <person name="Friedman R."/>
            <person name="Venter J.C."/>
        </authorList>
    </citation>
    <scope>NUCLEOTIDE SEQUENCE [LARGE SCALE GENOMIC DNA]</scope>
</reference>
<protein>
    <submittedName>
        <fullName evidence="1">Putative UPF0341 protein</fullName>
    </submittedName>
</protein>
<dbReference type="HOGENOM" id="CLU_076324_1_0_6"/>
<proteinExistence type="predicted"/>
<dbReference type="InterPro" id="IPR029063">
    <property type="entry name" value="SAM-dependent_MTases_sf"/>
</dbReference>
<gene>
    <name evidence="1" type="ORF">NT02SARS_1223</name>
</gene>
<dbReference type="Proteomes" id="UP000010116">
    <property type="component" value="Unassembled WGS sequence"/>
</dbReference>
<evidence type="ECO:0000313" key="1">
    <source>
        <dbReference type="EMBL" id="EJP72443.1"/>
    </source>
</evidence>
<sequence>MEIFSNINNTYLNEITKKHSLDLKINKKPKYPCFEFKDEALQFSFTDKIFLKLDFLKGTINYRLQRAHHEKHLKKAIGKNKEPQLILDGTAGLLSDTLILLSLGHKVIACEQSKYIYLLISDAVRRAENQLGFLENLILVNQNSIDVYLEKENVDIVYLDPLFPHDKKQLKRSKSIYALRDILNLEKIVINDDKLFMKFNELKPKKIILKRPLKSEIIYNTPNYQVKGKSTRFDIYI</sequence>
<organism evidence="1 2">
    <name type="scientific">SAR86 cluster bacterium SAR86B</name>
    <dbReference type="NCBI Taxonomy" id="1123867"/>
    <lineage>
        <taxon>Bacteria</taxon>
        <taxon>Pseudomonadati</taxon>
        <taxon>Pseudomonadota</taxon>
        <taxon>Gammaproteobacteria</taxon>
        <taxon>SAR86 cluster</taxon>
    </lineage>
</organism>
<name>J5KAK6_9GAMM</name>